<sequence length="500" mass="57812">MRQLFLWHRWLGIALCLFMALWFISGIVMLFVGYPKLTSTEHLQSLPALSAGTDYIDVNQAINATKQTVPPVEVRLSSIADKPHYLIRYPDQAAIAIDALTAQKIENANQLQALASAQAFYPAAKTEYLGLIEYDSWTLSRGLDTERPLHKIRLNDEAGRILYISSHSGRVIRDATFHERTWGWLGAWLHWLYPFRNLSWWSELIIYLSLTATAMAFLGQFIGIKRWRFSKTYRSGSHSPYSQTNMRWHHIGGMLFGFLLIAWIFSGLMSMNPWNLLANKSEIDIQSFKGEALNNFDTNMTTAKLIQNFQQAGIQPRELVWNKVAGKDWATAYDEHGQSRVQALSSTGLVLQIVPFMALKHAVQTMSDTQTFQLEWVKDYDFYYFAREQQSMYGARERPLPILRAKFDDPAKTWIHIDPHNGSVIESLDQNRRIARWLFNLLHSWDWQPLLERPILRESLITLFSLGGLIICISGTLIGWRRLRRKTRKYQDKSKSFNTT</sequence>
<reference evidence="2 3" key="1">
    <citation type="submission" date="2016-07" db="EMBL/GenBank/DDBJ databases">
        <title>Draft Genome Sequence of Methylophaga muralis Bur 1.</title>
        <authorList>
            <person name="Vasilenko O.V."/>
            <person name="Doronina N.V."/>
            <person name="Shmareva M.N."/>
            <person name="Tarlachkov S.V."/>
            <person name="Mustakhimov I."/>
            <person name="Trotsenko Y.A."/>
        </authorList>
    </citation>
    <scope>NUCLEOTIDE SEQUENCE [LARGE SCALE GENOMIC DNA]</scope>
    <source>
        <strain evidence="2 3">Bur 1</strain>
    </source>
</reference>
<dbReference type="InterPro" id="IPR005625">
    <property type="entry name" value="PepSY-ass_TM"/>
</dbReference>
<keyword evidence="1" id="KW-0812">Transmembrane</keyword>
<organism evidence="2 3">
    <name type="scientific">Methylophaga muralis</name>
    <dbReference type="NCBI Taxonomy" id="291169"/>
    <lineage>
        <taxon>Bacteria</taxon>
        <taxon>Pseudomonadati</taxon>
        <taxon>Pseudomonadota</taxon>
        <taxon>Gammaproteobacteria</taxon>
        <taxon>Thiotrichales</taxon>
        <taxon>Piscirickettsiaceae</taxon>
        <taxon>Methylophaga</taxon>
    </lineage>
</organism>
<dbReference type="PATRIC" id="fig|291169.3.peg.521"/>
<dbReference type="STRING" id="291169.A9E74_00514"/>
<proteinExistence type="predicted"/>
<evidence type="ECO:0000313" key="3">
    <source>
        <dbReference type="Proteomes" id="UP000094379"/>
    </source>
</evidence>
<accession>A0A1E3GVA3</accession>
<dbReference type="EMBL" id="MCRI01000002">
    <property type="protein sequence ID" value="ODN68008.1"/>
    <property type="molecule type" value="Genomic_DNA"/>
</dbReference>
<protein>
    <recommendedName>
        <fullName evidence="4">PepSY-associated TM helix</fullName>
    </recommendedName>
</protein>
<dbReference type="PANTHER" id="PTHR34219">
    <property type="entry name" value="IRON-REGULATED INNER MEMBRANE PROTEIN-RELATED"/>
    <property type="match status" value="1"/>
</dbReference>
<keyword evidence="3" id="KW-1185">Reference proteome</keyword>
<comment type="caution">
    <text evidence="2">The sequence shown here is derived from an EMBL/GenBank/DDBJ whole genome shotgun (WGS) entry which is preliminary data.</text>
</comment>
<name>A0A1E3GVA3_9GAMM</name>
<keyword evidence="1" id="KW-0472">Membrane</keyword>
<feature type="transmembrane region" description="Helical" evidence="1">
    <location>
        <begin position="251"/>
        <end position="271"/>
    </location>
</feature>
<feature type="transmembrane region" description="Helical" evidence="1">
    <location>
        <begin position="204"/>
        <end position="224"/>
    </location>
</feature>
<dbReference type="AlphaFoldDB" id="A0A1E3GVA3"/>
<gene>
    <name evidence="2" type="ORF">A9E74_00514</name>
</gene>
<keyword evidence="1" id="KW-1133">Transmembrane helix</keyword>
<dbReference type="PANTHER" id="PTHR34219:SF6">
    <property type="entry name" value="BLR3280 PROTEIN"/>
    <property type="match status" value="1"/>
</dbReference>
<evidence type="ECO:0000256" key="1">
    <source>
        <dbReference type="SAM" id="Phobius"/>
    </source>
</evidence>
<dbReference type="Proteomes" id="UP000094379">
    <property type="component" value="Unassembled WGS sequence"/>
</dbReference>
<evidence type="ECO:0000313" key="2">
    <source>
        <dbReference type="EMBL" id="ODN68008.1"/>
    </source>
</evidence>
<dbReference type="RefSeq" id="WP_218104275.1">
    <property type="nucleotide sequence ID" value="NZ_MCRI01000002.1"/>
</dbReference>
<feature type="transmembrane region" description="Helical" evidence="1">
    <location>
        <begin position="12"/>
        <end position="34"/>
    </location>
</feature>
<feature type="transmembrane region" description="Helical" evidence="1">
    <location>
        <begin position="460"/>
        <end position="480"/>
    </location>
</feature>
<evidence type="ECO:0008006" key="4">
    <source>
        <dbReference type="Google" id="ProtNLM"/>
    </source>
</evidence>
<dbReference type="Pfam" id="PF03929">
    <property type="entry name" value="PepSY_TM"/>
    <property type="match status" value="1"/>
</dbReference>